<evidence type="ECO:0000256" key="4">
    <source>
        <dbReference type="ARBA" id="ARBA00022989"/>
    </source>
</evidence>
<dbReference type="EMBL" id="HG670818">
    <property type="protein sequence ID" value="CDI78130.1"/>
    <property type="molecule type" value="Genomic_DNA"/>
</dbReference>
<sequence length="250" mass="27821">MEAFNFTGFSAVPARSLLDFTPLSAPQKRHVSKIYAALTVNVLLTAVGVYAQLRWVSLPTFLSLLLSIGCVFGLTSSSQKAHAESQMLTKERALCYGGFGVLNGMLIANYLHAIHFYVGPQVIPTAFFASVAVFFCFSAAALVAKQRSYLYLGSLLGAALTYLSIASLVNIFLRAQLLNDILLWGGLFMYLGFVVYDTQLAVAQFDMGNRDYLLHAIQFYANFISLFLRLVAILSERQEEANRRKRERRD</sequence>
<dbReference type="RefSeq" id="XP_013251615.1">
    <property type="nucleotide sequence ID" value="XM_013396161.1"/>
</dbReference>
<protein>
    <recommendedName>
        <fullName evidence="9">Bax inhibitor 1, related</fullName>
    </recommendedName>
</protein>
<dbReference type="Pfam" id="PF01027">
    <property type="entry name" value="Bax1-I"/>
    <property type="match status" value="1"/>
</dbReference>
<organism evidence="7 8">
    <name type="scientific">Eimeria acervulina</name>
    <name type="common">Coccidian parasite</name>
    <dbReference type="NCBI Taxonomy" id="5801"/>
    <lineage>
        <taxon>Eukaryota</taxon>
        <taxon>Sar</taxon>
        <taxon>Alveolata</taxon>
        <taxon>Apicomplexa</taxon>
        <taxon>Conoidasida</taxon>
        <taxon>Coccidia</taxon>
        <taxon>Eucoccidiorida</taxon>
        <taxon>Eimeriorina</taxon>
        <taxon>Eimeriidae</taxon>
        <taxon>Eimeria</taxon>
    </lineage>
</organism>
<dbReference type="GO" id="GO:0016020">
    <property type="term" value="C:membrane"/>
    <property type="evidence" value="ECO:0007669"/>
    <property type="project" value="UniProtKB-SubCell"/>
</dbReference>
<feature type="transmembrane region" description="Helical" evidence="6">
    <location>
        <begin position="57"/>
        <end position="74"/>
    </location>
</feature>
<dbReference type="PANTHER" id="PTHR23291">
    <property type="entry name" value="BAX INHIBITOR-RELATED"/>
    <property type="match status" value="1"/>
</dbReference>
<dbReference type="PANTHER" id="PTHR23291:SF32">
    <property type="entry name" value="BAX INHIBITOR 1"/>
    <property type="match status" value="1"/>
</dbReference>
<feature type="transmembrane region" description="Helical" evidence="6">
    <location>
        <begin position="34"/>
        <end position="51"/>
    </location>
</feature>
<evidence type="ECO:0000256" key="1">
    <source>
        <dbReference type="ARBA" id="ARBA00004141"/>
    </source>
</evidence>
<accession>U6GDB1</accession>
<dbReference type="AlphaFoldDB" id="U6GDB1"/>
<name>U6GDB1_EIMAC</name>
<keyword evidence="8" id="KW-1185">Reference proteome</keyword>
<dbReference type="InterPro" id="IPR006214">
    <property type="entry name" value="Bax_inhibitor_1-related"/>
</dbReference>
<dbReference type="VEuPathDB" id="ToxoDB:EAH_00030270"/>
<evidence type="ECO:0000256" key="3">
    <source>
        <dbReference type="ARBA" id="ARBA00022692"/>
    </source>
</evidence>
<keyword evidence="3 6" id="KW-0812">Transmembrane</keyword>
<comment type="similarity">
    <text evidence="2 6">Belongs to the BI1 family.</text>
</comment>
<proteinExistence type="inferred from homology"/>
<evidence type="ECO:0008006" key="9">
    <source>
        <dbReference type="Google" id="ProtNLM"/>
    </source>
</evidence>
<keyword evidence="4 6" id="KW-1133">Transmembrane helix</keyword>
<feature type="transmembrane region" description="Helical" evidence="6">
    <location>
        <begin position="94"/>
        <end position="117"/>
    </location>
</feature>
<feature type="transmembrane region" description="Helical" evidence="6">
    <location>
        <begin position="150"/>
        <end position="175"/>
    </location>
</feature>
<comment type="subcellular location">
    <subcellularLocation>
        <location evidence="1">Membrane</location>
        <topology evidence="1">Multi-pass membrane protein</topology>
    </subcellularLocation>
</comment>
<reference evidence="7" key="2">
    <citation type="submission" date="2013-10" db="EMBL/GenBank/DDBJ databases">
        <authorList>
            <person name="Aslett M."/>
        </authorList>
    </citation>
    <scope>NUCLEOTIDE SEQUENCE [LARGE SCALE GENOMIC DNA]</scope>
    <source>
        <strain evidence="7">Houghton</strain>
    </source>
</reference>
<dbReference type="GeneID" id="25271097"/>
<evidence type="ECO:0000313" key="8">
    <source>
        <dbReference type="Proteomes" id="UP000018050"/>
    </source>
</evidence>
<dbReference type="OMA" id="SRDFIMH"/>
<evidence type="ECO:0000256" key="2">
    <source>
        <dbReference type="ARBA" id="ARBA00010350"/>
    </source>
</evidence>
<feature type="transmembrane region" description="Helical" evidence="6">
    <location>
        <begin position="123"/>
        <end position="143"/>
    </location>
</feature>
<dbReference type="OrthoDB" id="1277691at2759"/>
<reference evidence="7" key="1">
    <citation type="submission" date="2013-10" db="EMBL/GenBank/DDBJ databases">
        <title>Genomic analysis of the causative agents of coccidiosis in chickens.</title>
        <authorList>
            <person name="Reid A.J."/>
            <person name="Blake D."/>
            <person name="Billington K."/>
            <person name="Browne H."/>
            <person name="Dunn M."/>
            <person name="Hung S."/>
            <person name="Kawahara F."/>
            <person name="Miranda-Saavedra D."/>
            <person name="Mourier T."/>
            <person name="Nagra H."/>
            <person name="Otto T.D."/>
            <person name="Rawlings N."/>
            <person name="Sanchez A."/>
            <person name="Sanders M."/>
            <person name="Subramaniam C."/>
            <person name="Tay Y."/>
            <person name="Dear P."/>
            <person name="Doerig C."/>
            <person name="Gruber A."/>
            <person name="Parkinson J."/>
            <person name="Shirley M."/>
            <person name="Wan K.L."/>
            <person name="Berriman M."/>
            <person name="Tomley F."/>
            <person name="Pain A."/>
        </authorList>
    </citation>
    <scope>NUCLEOTIDE SEQUENCE [LARGE SCALE GENOMIC DNA]</scope>
    <source>
        <strain evidence="7">Houghton</strain>
    </source>
</reference>
<keyword evidence="5 6" id="KW-0472">Membrane</keyword>
<gene>
    <name evidence="7" type="ORF">EAH_00030270</name>
</gene>
<evidence type="ECO:0000256" key="5">
    <source>
        <dbReference type="ARBA" id="ARBA00023136"/>
    </source>
</evidence>
<evidence type="ECO:0000313" key="7">
    <source>
        <dbReference type="EMBL" id="CDI78130.1"/>
    </source>
</evidence>
<evidence type="ECO:0000256" key="6">
    <source>
        <dbReference type="RuleBase" id="RU004379"/>
    </source>
</evidence>
<feature type="transmembrane region" description="Helical" evidence="6">
    <location>
        <begin position="181"/>
        <end position="200"/>
    </location>
</feature>
<dbReference type="Proteomes" id="UP000018050">
    <property type="component" value="Unassembled WGS sequence"/>
</dbReference>